<dbReference type="PANTHER" id="PTHR43358:SF4">
    <property type="entry name" value="ALPHA_BETA HYDROLASE FOLD-1 DOMAIN-CONTAINING PROTEIN"/>
    <property type="match status" value="1"/>
</dbReference>
<dbReference type="Pfam" id="PF12146">
    <property type="entry name" value="Hydrolase_4"/>
    <property type="match status" value="1"/>
</dbReference>
<comment type="caution">
    <text evidence="3">The sequence shown here is derived from an EMBL/GenBank/DDBJ whole genome shotgun (WGS) entry which is preliminary data.</text>
</comment>
<feature type="transmembrane region" description="Helical" evidence="1">
    <location>
        <begin position="12"/>
        <end position="32"/>
    </location>
</feature>
<dbReference type="Proteomes" id="UP000823614">
    <property type="component" value="Unassembled WGS sequence"/>
</dbReference>
<evidence type="ECO:0000259" key="2">
    <source>
        <dbReference type="Pfam" id="PF12146"/>
    </source>
</evidence>
<dbReference type="InterPro" id="IPR029058">
    <property type="entry name" value="AB_hydrolase_fold"/>
</dbReference>
<evidence type="ECO:0000256" key="1">
    <source>
        <dbReference type="SAM" id="Phobius"/>
    </source>
</evidence>
<dbReference type="SUPFAM" id="SSF53474">
    <property type="entry name" value="alpha/beta-Hydrolases"/>
    <property type="match status" value="1"/>
</dbReference>
<organism evidence="3 4">
    <name type="scientific">Candidatus Gallilactobacillus intestinavium</name>
    <dbReference type="NCBI Taxonomy" id="2840838"/>
    <lineage>
        <taxon>Bacteria</taxon>
        <taxon>Bacillati</taxon>
        <taxon>Bacillota</taxon>
        <taxon>Bacilli</taxon>
        <taxon>Lactobacillales</taxon>
        <taxon>Lactobacillaceae</taxon>
        <taxon>Lactobacillaceae incertae sedis</taxon>
        <taxon>Candidatus Gallilactobacillus</taxon>
    </lineage>
</organism>
<dbReference type="PANTHER" id="PTHR43358">
    <property type="entry name" value="ALPHA/BETA-HYDROLASE"/>
    <property type="match status" value="1"/>
</dbReference>
<keyword evidence="1" id="KW-1133">Transmembrane helix</keyword>
<keyword evidence="3" id="KW-0378">Hydrolase</keyword>
<dbReference type="Gene3D" id="3.40.50.1820">
    <property type="entry name" value="alpha/beta hydrolase"/>
    <property type="match status" value="1"/>
</dbReference>
<keyword evidence="1" id="KW-0472">Membrane</keyword>
<reference evidence="3" key="2">
    <citation type="journal article" date="2021" name="PeerJ">
        <title>Extensive microbial diversity within the chicken gut microbiome revealed by metagenomics and culture.</title>
        <authorList>
            <person name="Gilroy R."/>
            <person name="Ravi A."/>
            <person name="Getino M."/>
            <person name="Pursley I."/>
            <person name="Horton D.L."/>
            <person name="Alikhan N.F."/>
            <person name="Baker D."/>
            <person name="Gharbi K."/>
            <person name="Hall N."/>
            <person name="Watson M."/>
            <person name="Adriaenssens E.M."/>
            <person name="Foster-Nyarko E."/>
            <person name="Jarju S."/>
            <person name="Secka A."/>
            <person name="Antonio M."/>
            <person name="Oren A."/>
            <person name="Chaudhuri R.R."/>
            <person name="La Ragione R."/>
            <person name="Hildebrand F."/>
            <person name="Pallen M.J."/>
        </authorList>
    </citation>
    <scope>NUCLEOTIDE SEQUENCE</scope>
    <source>
        <strain evidence="3">C6-149</strain>
    </source>
</reference>
<feature type="domain" description="Serine aminopeptidase S33" evidence="2">
    <location>
        <begin position="89"/>
        <end position="191"/>
    </location>
</feature>
<gene>
    <name evidence="3" type="ORF">IAA89_01580</name>
</gene>
<evidence type="ECO:0000313" key="3">
    <source>
        <dbReference type="EMBL" id="MBO8441131.1"/>
    </source>
</evidence>
<evidence type="ECO:0000313" key="4">
    <source>
        <dbReference type="Proteomes" id="UP000823614"/>
    </source>
</evidence>
<dbReference type="EMBL" id="JADIMP010000028">
    <property type="protein sequence ID" value="MBO8441131.1"/>
    <property type="molecule type" value="Genomic_DNA"/>
</dbReference>
<dbReference type="InterPro" id="IPR022742">
    <property type="entry name" value="Hydrolase_4"/>
</dbReference>
<dbReference type="AlphaFoldDB" id="A0A9D9E718"/>
<proteinExistence type="predicted"/>
<accession>A0A9D9E718</accession>
<keyword evidence="1" id="KW-0812">Transmembrane</keyword>
<dbReference type="GO" id="GO:0016787">
    <property type="term" value="F:hydrolase activity"/>
    <property type="evidence" value="ECO:0007669"/>
    <property type="project" value="UniProtKB-KW"/>
</dbReference>
<sequence>MTKKRKNLKKTLLTIGSGYAALLALGYGIYYFSMIQSNEKKIEGHTLSLSENTDIENEWYKELDKEEWSIESIDGLTLKATYLNLHPDSQKIVILAHGLGHAREQMIPWAKIFDSLGFNVLMPDARAHGDSDGSVIGYGWLDRQDYKRWLTALIQKKGDNIKVALLGISMGAAGVMATSTQDLPSNVKLIIEDSGFQSLSKESYFRMKNKYHLQVGKFLMKIINYYGSHFAGYSYYDGNLVQELRKNNIPLLMIHGGKDETVPLRDVYALFNADKGDKQLYIDENAQHISSIRQSPDKYREVVTNFVNKYIDA</sequence>
<reference evidence="3" key="1">
    <citation type="submission" date="2020-10" db="EMBL/GenBank/DDBJ databases">
        <authorList>
            <person name="Gilroy R."/>
        </authorList>
    </citation>
    <scope>NUCLEOTIDE SEQUENCE</scope>
    <source>
        <strain evidence="3">C6-149</strain>
    </source>
</reference>
<name>A0A9D9E718_9LACO</name>
<protein>
    <submittedName>
        <fullName evidence="3">Alpha/beta hydrolase</fullName>
    </submittedName>
</protein>
<dbReference type="InterPro" id="IPR052920">
    <property type="entry name" value="DNA-binding_regulatory"/>
</dbReference>